<keyword evidence="4" id="KW-1185">Reference proteome</keyword>
<accession>A0A5S4ETF7</accession>
<reference evidence="3 4" key="1">
    <citation type="submission" date="2019-04" db="EMBL/GenBank/DDBJ databases">
        <title>A novel phosphate-accumulating bacterium identified in bioreactor for phosphate removal from wastewater.</title>
        <authorList>
            <person name="Kotlyarov R.Y."/>
            <person name="Beletsky A.V."/>
            <person name="Kallistova A.Y."/>
            <person name="Dorofeev A.G."/>
            <person name="Nikolaev Y.Y."/>
            <person name="Pimenov N.V."/>
            <person name="Ravin N.V."/>
            <person name="Mardanov A.V."/>
        </authorList>
    </citation>
    <scope>NUCLEOTIDE SEQUENCE [LARGE SCALE GENOMIC DNA]</scope>
    <source>
        <strain evidence="3 4">Bin19</strain>
    </source>
</reference>
<dbReference type="AlphaFoldDB" id="A0A5S4ETF7"/>
<evidence type="ECO:0000256" key="1">
    <source>
        <dbReference type="SAM" id="MobiDB-lite"/>
    </source>
</evidence>
<dbReference type="Proteomes" id="UP000306324">
    <property type="component" value="Unassembled WGS sequence"/>
</dbReference>
<gene>
    <name evidence="3" type="ORF">ACCUM_0708</name>
</gene>
<evidence type="ECO:0000313" key="4">
    <source>
        <dbReference type="Proteomes" id="UP000306324"/>
    </source>
</evidence>
<evidence type="ECO:0000259" key="2">
    <source>
        <dbReference type="Pfam" id="PF13676"/>
    </source>
</evidence>
<comment type="caution">
    <text evidence="3">The sequence shown here is derived from an EMBL/GenBank/DDBJ whole genome shotgun (WGS) entry which is preliminary data.</text>
</comment>
<feature type="region of interest" description="Disordered" evidence="1">
    <location>
        <begin position="126"/>
        <end position="161"/>
    </location>
</feature>
<dbReference type="SUPFAM" id="SSF52200">
    <property type="entry name" value="Toll/Interleukin receptor TIR domain"/>
    <property type="match status" value="1"/>
</dbReference>
<organism evidence="3 4">
    <name type="scientific">Candidatus Accumulibacter phosphatis</name>
    <dbReference type="NCBI Taxonomy" id="327160"/>
    <lineage>
        <taxon>Bacteria</taxon>
        <taxon>Pseudomonadati</taxon>
        <taxon>Pseudomonadota</taxon>
        <taxon>Betaproteobacteria</taxon>
        <taxon>Candidatus Accumulibacter</taxon>
    </lineage>
</organism>
<dbReference type="OrthoDB" id="54411at2"/>
<dbReference type="GO" id="GO:0007165">
    <property type="term" value="P:signal transduction"/>
    <property type="evidence" value="ECO:0007669"/>
    <property type="project" value="InterPro"/>
</dbReference>
<dbReference type="Gene3D" id="3.40.50.10140">
    <property type="entry name" value="Toll/interleukin-1 receptor homology (TIR) domain"/>
    <property type="match status" value="1"/>
</dbReference>
<proteinExistence type="predicted"/>
<dbReference type="RefSeq" id="WP_138677219.1">
    <property type="nucleotide sequence ID" value="NZ_SWAD01000002.1"/>
</dbReference>
<evidence type="ECO:0000313" key="3">
    <source>
        <dbReference type="EMBL" id="TMQ78839.1"/>
    </source>
</evidence>
<feature type="domain" description="TIR" evidence="2">
    <location>
        <begin position="88"/>
        <end position="119"/>
    </location>
</feature>
<dbReference type="InterPro" id="IPR035897">
    <property type="entry name" value="Toll_tir_struct_dom_sf"/>
</dbReference>
<dbReference type="Pfam" id="PF13676">
    <property type="entry name" value="TIR_2"/>
    <property type="match status" value="1"/>
</dbReference>
<dbReference type="EMBL" id="SWAD01000002">
    <property type="protein sequence ID" value="TMQ78839.1"/>
    <property type="molecule type" value="Genomic_DNA"/>
</dbReference>
<feature type="compositionally biased region" description="Pro residues" evidence="1">
    <location>
        <begin position="134"/>
        <end position="143"/>
    </location>
</feature>
<sequence length="161" mass="18230">MSLSVSDTAGHDRAKYGDEIRSIADHSDRAIAIVLRPQFPYPLPSIPAVDFRKRAASEIIRRESESRSNVQRKCRLPGRHESHPVSDIFICYSHSDKTIATRLRDRLQREGWSVWMDLQPARWPIASSTSAPRPAIPLCPPSLPNDASEHRRTRKPSPGCR</sequence>
<name>A0A5S4ETF7_9PROT</name>
<dbReference type="InterPro" id="IPR000157">
    <property type="entry name" value="TIR_dom"/>
</dbReference>
<protein>
    <recommendedName>
        <fullName evidence="2">TIR domain-containing protein</fullName>
    </recommendedName>
</protein>